<evidence type="ECO:0000256" key="3">
    <source>
        <dbReference type="ARBA" id="ARBA00023237"/>
    </source>
</evidence>
<proteinExistence type="predicted"/>
<keyword evidence="8" id="KW-1185">Reference proteome</keyword>
<feature type="compositionally biased region" description="Low complexity" evidence="4">
    <location>
        <begin position="63"/>
        <end position="73"/>
    </location>
</feature>
<dbReference type="InterPro" id="IPR005565">
    <property type="entry name" value="Hemolysn_activator_HlyB_C"/>
</dbReference>
<gene>
    <name evidence="7" type="ORF">SAMN02745752_02806</name>
</gene>
<dbReference type="InterPro" id="IPR013686">
    <property type="entry name" value="Polypept-transport_assoc_ShlB"/>
</dbReference>
<dbReference type="Gene3D" id="2.40.160.50">
    <property type="entry name" value="membrane protein fhac: a member of the omp85/tpsb transporter family"/>
    <property type="match status" value="1"/>
</dbReference>
<dbReference type="STRING" id="1122209.SAMN02745752_02806"/>
<feature type="domain" description="Polypeptide-transport-associated ShlB-type" evidence="6">
    <location>
        <begin position="137"/>
        <end position="185"/>
    </location>
</feature>
<evidence type="ECO:0000313" key="8">
    <source>
        <dbReference type="Proteomes" id="UP000182350"/>
    </source>
</evidence>
<evidence type="ECO:0000256" key="4">
    <source>
        <dbReference type="SAM" id="MobiDB-lite"/>
    </source>
</evidence>
<dbReference type="InterPro" id="IPR051544">
    <property type="entry name" value="TPS_OM_transporter"/>
</dbReference>
<keyword evidence="1" id="KW-1134">Transmembrane beta strand</keyword>
<feature type="domain" description="Haemolysin activator HlyB C-terminal" evidence="5">
    <location>
        <begin position="246"/>
        <end position="528"/>
    </location>
</feature>
<feature type="region of interest" description="Disordered" evidence="4">
    <location>
        <begin position="1"/>
        <end position="23"/>
    </location>
</feature>
<dbReference type="EMBL" id="FPJW01000013">
    <property type="protein sequence ID" value="SFX76687.1"/>
    <property type="molecule type" value="Genomic_DNA"/>
</dbReference>
<keyword evidence="1" id="KW-0472">Membrane</keyword>
<evidence type="ECO:0000313" key="7">
    <source>
        <dbReference type="EMBL" id="SFX76687.1"/>
    </source>
</evidence>
<dbReference type="GO" id="GO:0046819">
    <property type="term" value="P:protein secretion by the type V secretion system"/>
    <property type="evidence" value="ECO:0007669"/>
    <property type="project" value="TreeGrafter"/>
</dbReference>
<dbReference type="PANTHER" id="PTHR34597:SF6">
    <property type="entry name" value="BLR6126 PROTEIN"/>
    <property type="match status" value="1"/>
</dbReference>
<accession>A0A1K1ZRD5</accession>
<dbReference type="Pfam" id="PF08479">
    <property type="entry name" value="POTRA_2"/>
    <property type="match status" value="1"/>
</dbReference>
<dbReference type="GO" id="GO:0008320">
    <property type="term" value="F:protein transmembrane transporter activity"/>
    <property type="evidence" value="ECO:0007669"/>
    <property type="project" value="TreeGrafter"/>
</dbReference>
<dbReference type="Proteomes" id="UP000182350">
    <property type="component" value="Unassembled WGS sequence"/>
</dbReference>
<evidence type="ECO:0000259" key="6">
    <source>
        <dbReference type="Pfam" id="PF08479"/>
    </source>
</evidence>
<dbReference type="AlphaFoldDB" id="A0A1K1ZRD5"/>
<sequence length="623" mass="69413">MTFDQSGDAQATQHQQNDKLMQSTANQSVSDQFGMLIPKLLLVFLLFISPALLASDPLPDALQPGGARPEAAPRIPPPAPGSILEIPPLVERPLSADEGDRIQVRRFRLVDARDLPQYNISLAALERLLETARLEQPDGFTIGQLEAVTNRVTNHYRSRGLILARAVLPVQTVTDGIVDIQVIEGHLGRVLAEGNQVYSRNTLARPFNDLKGKPVSQQEAESALLILTDFPGLAAFGMFQPGQRVGEADLMIRVPNEERFNFNFRLDNHGSDTTGEYRGRATVHWNNVTGNADRLTLTAQKSFEPDNSLYGAADYHIILNRHWQAGGYLRNNRFDVGGEFEALEISGESNQYGVYGQYQWLRSRERNLSTRLELASKQSITESNGGVNNQDRLTVMTLALNYDSVDLRFNGLNYAGVELSKGFNDLFGAMGDSDSAAALPVDQQPSRRGFSGEFAEGDFLKLLAFYSRLQNLFPGTSLLLRSELQYSKDLLVPMEQYAAGGPDHVRGFPGSYTLYDTGALVSIEYIWQPIFLGQYEAFGSWRWNDLIQFAAFYDHSLGEKNDPRPNEPQGMYQLSSIGAGIRFNIPNRLASRLQYAIPLTDESGNDDEEKAQPQLWFDIAVYF</sequence>
<dbReference type="GO" id="GO:0098046">
    <property type="term" value="C:type V protein secretion system complex"/>
    <property type="evidence" value="ECO:0007669"/>
    <property type="project" value="TreeGrafter"/>
</dbReference>
<organism evidence="7 8">
    <name type="scientific">Marinospirillum alkaliphilum DSM 21637</name>
    <dbReference type="NCBI Taxonomy" id="1122209"/>
    <lineage>
        <taxon>Bacteria</taxon>
        <taxon>Pseudomonadati</taxon>
        <taxon>Pseudomonadota</taxon>
        <taxon>Gammaproteobacteria</taxon>
        <taxon>Oceanospirillales</taxon>
        <taxon>Oceanospirillaceae</taxon>
        <taxon>Marinospirillum</taxon>
    </lineage>
</organism>
<evidence type="ECO:0000256" key="1">
    <source>
        <dbReference type="ARBA" id="ARBA00022452"/>
    </source>
</evidence>
<keyword evidence="3" id="KW-0998">Cell outer membrane</keyword>
<evidence type="ECO:0000256" key="2">
    <source>
        <dbReference type="ARBA" id="ARBA00022692"/>
    </source>
</evidence>
<evidence type="ECO:0000259" key="5">
    <source>
        <dbReference type="Pfam" id="PF03865"/>
    </source>
</evidence>
<reference evidence="7 8" key="1">
    <citation type="submission" date="2016-11" db="EMBL/GenBank/DDBJ databases">
        <authorList>
            <person name="Jaros S."/>
            <person name="Januszkiewicz K."/>
            <person name="Wedrychowicz H."/>
        </authorList>
    </citation>
    <scope>NUCLEOTIDE SEQUENCE [LARGE SCALE GENOMIC DNA]</scope>
    <source>
        <strain evidence="7 8">DSM 21637</strain>
    </source>
</reference>
<keyword evidence="2" id="KW-0812">Transmembrane</keyword>
<dbReference type="PANTHER" id="PTHR34597">
    <property type="entry name" value="SLR1661 PROTEIN"/>
    <property type="match status" value="1"/>
</dbReference>
<dbReference type="OrthoDB" id="572300at2"/>
<name>A0A1K1ZRD5_9GAMM</name>
<dbReference type="Gene3D" id="3.10.20.310">
    <property type="entry name" value="membrane protein fhac"/>
    <property type="match status" value="1"/>
</dbReference>
<protein>
    <submittedName>
        <fullName evidence="7">Hemolysin activation/secretion protein</fullName>
    </submittedName>
</protein>
<feature type="region of interest" description="Disordered" evidence="4">
    <location>
        <begin position="63"/>
        <end position="87"/>
    </location>
</feature>
<dbReference type="Pfam" id="PF03865">
    <property type="entry name" value="ShlB"/>
    <property type="match status" value="1"/>
</dbReference>